<protein>
    <recommendedName>
        <fullName evidence="4">DnaC-like helicase loader</fullName>
    </recommendedName>
</protein>
<reference evidence="2 3" key="1">
    <citation type="submission" date="2016-03" db="EMBL/GenBank/DDBJ databases">
        <authorList>
            <person name="Karlberg A.K."/>
            <person name="Kaczmarczyk A.E."/>
            <person name="Kestenbaum N.C."/>
            <person name="Scotto D."/>
            <person name="Edgington N.P."/>
            <person name="Bradley K.W."/>
            <person name="Barker L.P."/>
            <person name="Asai D.J."/>
            <person name="Bowman C.A."/>
            <person name="Russell D.A."/>
            <person name="Pope W.H."/>
            <person name="Jacobs-Sera D."/>
            <person name="Hendrix R.W."/>
            <person name="Hatfull G.F."/>
        </authorList>
    </citation>
    <scope>NUCLEOTIDE SEQUENCE [LARGE SCALE GENOMIC DNA]</scope>
</reference>
<dbReference type="OrthoDB" id="12159at10239"/>
<dbReference type="RefSeq" id="YP_009302376.1">
    <property type="nucleotide sequence ID" value="NC_031243.1"/>
</dbReference>
<evidence type="ECO:0008006" key="4">
    <source>
        <dbReference type="Google" id="ProtNLM"/>
    </source>
</evidence>
<feature type="compositionally biased region" description="Polar residues" evidence="1">
    <location>
        <begin position="177"/>
        <end position="188"/>
    </location>
</feature>
<gene>
    <name evidence="2" type="primary">62</name>
    <name evidence="2" type="ORF">SEA_XENO_62</name>
</gene>
<dbReference type="EMBL" id="KU935728">
    <property type="protein sequence ID" value="AMS02146.1"/>
    <property type="molecule type" value="Genomic_DNA"/>
</dbReference>
<organism evidence="2 3">
    <name type="scientific">Mycobacterium phage Xeno</name>
    <dbReference type="NCBI Taxonomy" id="1821538"/>
    <lineage>
        <taxon>Viruses</taxon>
        <taxon>Duplodnaviria</taxon>
        <taxon>Heunggongvirae</taxon>
        <taxon>Uroviricota</taxon>
        <taxon>Caudoviricetes</taxon>
        <taxon>Nclasvirinae</taxon>
        <taxon>Charlievirus</taxon>
        <taxon>Charlievirus Xeno</taxon>
    </lineage>
</organism>
<evidence type="ECO:0000313" key="2">
    <source>
        <dbReference type="EMBL" id="AMS02146.1"/>
    </source>
</evidence>
<proteinExistence type="predicted"/>
<accession>A0A142K7R3</accession>
<feature type="region of interest" description="Disordered" evidence="1">
    <location>
        <begin position="170"/>
        <end position="194"/>
    </location>
</feature>
<evidence type="ECO:0000313" key="3">
    <source>
        <dbReference type="Proteomes" id="UP000202790"/>
    </source>
</evidence>
<sequence length="194" mass="20856">MNLNASRETVEATMQVLKMAAILDDRVSQGDTARVAAWAEQIERHKLNESDLLDGLQAYYDAPSDRAIGIGDLIHHARQARRQRTQAEGLDGLDRRQAELDAIKPAPDPVVALPGFVGGQVTNRTPRFEAAEQALQECHGREECRAALVEYFAAKAEAQIRARTARNGVSAPVTLGSPENTPAASTAAGTGVFA</sequence>
<name>A0A142K7R3_9CAUD</name>
<dbReference type="GeneID" id="29124877"/>
<dbReference type="Proteomes" id="UP000202790">
    <property type="component" value="Segment"/>
</dbReference>
<evidence type="ECO:0000256" key="1">
    <source>
        <dbReference type="SAM" id="MobiDB-lite"/>
    </source>
</evidence>
<dbReference type="KEGG" id="vg:29124877"/>
<keyword evidence="3" id="KW-1185">Reference proteome</keyword>